<sequence>MTRTVVAEHNVVTLRVPIGTWPAGTVGTVIRAYGSTGLVEITDPDGKTIDTIQVPADRLDAKRA</sequence>
<keyword evidence="2" id="KW-1185">Reference proteome</keyword>
<organism evidence="1 2">
    <name type="scientific">Conexibacter stalactiti</name>
    <dbReference type="NCBI Taxonomy" id="1940611"/>
    <lineage>
        <taxon>Bacteria</taxon>
        <taxon>Bacillati</taxon>
        <taxon>Actinomycetota</taxon>
        <taxon>Thermoleophilia</taxon>
        <taxon>Solirubrobacterales</taxon>
        <taxon>Conexibacteraceae</taxon>
        <taxon>Conexibacter</taxon>
    </lineage>
</organism>
<reference evidence="2" key="1">
    <citation type="submission" date="2023-07" db="EMBL/GenBank/DDBJ databases">
        <title>Conexibacter stalactiti sp. nov., isolated from stalactites in a lava cave and emended description of the genus Conexibacter.</title>
        <authorList>
            <person name="Lee S.D."/>
        </authorList>
    </citation>
    <scope>NUCLEOTIDE SEQUENCE [LARGE SCALE GENOMIC DNA]</scope>
    <source>
        <strain evidence="2">KCTC 39840</strain>
    </source>
</reference>
<dbReference type="EMBL" id="JAWSTH010000027">
    <property type="protein sequence ID" value="MDW5595098.1"/>
    <property type="molecule type" value="Genomic_DNA"/>
</dbReference>
<gene>
    <name evidence="1" type="ORF">R7226_12165</name>
</gene>
<comment type="caution">
    <text evidence="1">The sequence shown here is derived from an EMBL/GenBank/DDBJ whole genome shotgun (WGS) entry which is preliminary data.</text>
</comment>
<reference evidence="1 2" key="2">
    <citation type="submission" date="2023-10" db="EMBL/GenBank/DDBJ databases">
        <authorList>
            <person name="Han X.F."/>
        </authorList>
    </citation>
    <scope>NUCLEOTIDE SEQUENCE [LARGE SCALE GENOMIC DNA]</scope>
    <source>
        <strain evidence="1 2">KCTC 39840</strain>
    </source>
</reference>
<proteinExistence type="predicted"/>
<evidence type="ECO:0000313" key="2">
    <source>
        <dbReference type="Proteomes" id="UP001284601"/>
    </source>
</evidence>
<accession>A0ABU4HP61</accession>
<name>A0ABU4HP61_9ACTN</name>
<evidence type="ECO:0000313" key="1">
    <source>
        <dbReference type="EMBL" id="MDW5595098.1"/>
    </source>
</evidence>
<dbReference type="Proteomes" id="UP001284601">
    <property type="component" value="Unassembled WGS sequence"/>
</dbReference>
<dbReference type="RefSeq" id="WP_318597433.1">
    <property type="nucleotide sequence ID" value="NZ_JAWSTH010000027.1"/>
</dbReference>
<protein>
    <submittedName>
        <fullName evidence="1">DUF4926 domain-containing protein</fullName>
    </submittedName>
</protein>